<accession>A0ABV6PLE7</accession>
<dbReference type="EMBL" id="JBHLTL010000011">
    <property type="protein sequence ID" value="MFC0590658.1"/>
    <property type="molecule type" value="Genomic_DNA"/>
</dbReference>
<feature type="transmembrane region" description="Helical" evidence="6">
    <location>
        <begin position="268"/>
        <end position="287"/>
    </location>
</feature>
<dbReference type="InterPro" id="IPR044770">
    <property type="entry name" value="MFS_spinster-like"/>
</dbReference>
<feature type="transmembrane region" description="Helical" evidence="6">
    <location>
        <begin position="399"/>
        <end position="416"/>
    </location>
</feature>
<keyword evidence="2" id="KW-0813">Transport</keyword>
<dbReference type="InterPro" id="IPR036259">
    <property type="entry name" value="MFS_trans_sf"/>
</dbReference>
<evidence type="ECO:0000256" key="2">
    <source>
        <dbReference type="ARBA" id="ARBA00022448"/>
    </source>
</evidence>
<feature type="transmembrane region" description="Helical" evidence="6">
    <location>
        <begin position="227"/>
        <end position="248"/>
    </location>
</feature>
<dbReference type="PANTHER" id="PTHR23505">
    <property type="entry name" value="SPINSTER"/>
    <property type="match status" value="1"/>
</dbReference>
<evidence type="ECO:0000256" key="3">
    <source>
        <dbReference type="ARBA" id="ARBA00022692"/>
    </source>
</evidence>
<feature type="transmembrane region" description="Helical" evidence="6">
    <location>
        <begin position="58"/>
        <end position="79"/>
    </location>
</feature>
<feature type="transmembrane region" description="Helical" evidence="6">
    <location>
        <begin position="174"/>
        <end position="194"/>
    </location>
</feature>
<comment type="caution">
    <text evidence="8">The sequence shown here is derived from an EMBL/GenBank/DDBJ whole genome shotgun (WGS) entry which is preliminary data.</text>
</comment>
<evidence type="ECO:0000313" key="9">
    <source>
        <dbReference type="Proteomes" id="UP001589943"/>
    </source>
</evidence>
<dbReference type="InterPro" id="IPR011701">
    <property type="entry name" value="MFS"/>
</dbReference>
<dbReference type="PROSITE" id="PS50850">
    <property type="entry name" value="MFS"/>
    <property type="match status" value="1"/>
</dbReference>
<feature type="transmembrane region" description="Helical" evidence="6">
    <location>
        <begin position="358"/>
        <end position="379"/>
    </location>
</feature>
<name>A0ABV6PLE7_9SPHN</name>
<feature type="transmembrane region" description="Helical" evidence="6">
    <location>
        <begin position="327"/>
        <end position="346"/>
    </location>
</feature>
<organism evidence="8 9">
    <name type="scientific">Novosphingobium aquiterrae</name>
    <dbReference type="NCBI Taxonomy" id="624388"/>
    <lineage>
        <taxon>Bacteria</taxon>
        <taxon>Pseudomonadati</taxon>
        <taxon>Pseudomonadota</taxon>
        <taxon>Alphaproteobacteria</taxon>
        <taxon>Sphingomonadales</taxon>
        <taxon>Sphingomonadaceae</taxon>
        <taxon>Novosphingobium</taxon>
    </lineage>
</organism>
<evidence type="ECO:0000256" key="1">
    <source>
        <dbReference type="ARBA" id="ARBA00004141"/>
    </source>
</evidence>
<evidence type="ECO:0000256" key="5">
    <source>
        <dbReference type="ARBA" id="ARBA00023136"/>
    </source>
</evidence>
<comment type="subcellular location">
    <subcellularLocation>
        <location evidence="1">Membrane</location>
        <topology evidence="1">Multi-pass membrane protein</topology>
    </subcellularLocation>
</comment>
<dbReference type="Proteomes" id="UP001589943">
    <property type="component" value="Unassembled WGS sequence"/>
</dbReference>
<reference evidence="8 9" key="1">
    <citation type="submission" date="2024-09" db="EMBL/GenBank/DDBJ databases">
        <authorList>
            <person name="Sun Q."/>
            <person name="Mori K."/>
        </authorList>
    </citation>
    <scope>NUCLEOTIDE SEQUENCE [LARGE SCALE GENOMIC DNA]</scope>
    <source>
        <strain evidence="8 9">NCAIM B.02537</strain>
    </source>
</reference>
<dbReference type="CDD" id="cd17328">
    <property type="entry name" value="MFS_spinster_like"/>
    <property type="match status" value="1"/>
</dbReference>
<evidence type="ECO:0000259" key="7">
    <source>
        <dbReference type="PROSITE" id="PS50850"/>
    </source>
</evidence>
<dbReference type="PANTHER" id="PTHR23505:SF79">
    <property type="entry name" value="PROTEIN SPINSTER"/>
    <property type="match status" value="1"/>
</dbReference>
<evidence type="ECO:0000256" key="6">
    <source>
        <dbReference type="SAM" id="Phobius"/>
    </source>
</evidence>
<dbReference type="RefSeq" id="WP_379482108.1">
    <property type="nucleotide sequence ID" value="NZ_JBHLTL010000011.1"/>
</dbReference>
<evidence type="ECO:0000313" key="8">
    <source>
        <dbReference type="EMBL" id="MFC0590658.1"/>
    </source>
</evidence>
<keyword evidence="3 6" id="KW-0812">Transmembrane</keyword>
<evidence type="ECO:0000256" key="4">
    <source>
        <dbReference type="ARBA" id="ARBA00022989"/>
    </source>
</evidence>
<dbReference type="InterPro" id="IPR020846">
    <property type="entry name" value="MFS_dom"/>
</dbReference>
<feature type="transmembrane region" description="Helical" evidence="6">
    <location>
        <begin position="91"/>
        <end position="112"/>
    </location>
</feature>
<gene>
    <name evidence="8" type="ORF">ACFFF7_14695</name>
</gene>
<feature type="transmembrane region" description="Helical" evidence="6">
    <location>
        <begin position="19"/>
        <end position="38"/>
    </location>
</feature>
<keyword evidence="9" id="KW-1185">Reference proteome</keyword>
<feature type="transmembrane region" description="Helical" evidence="6">
    <location>
        <begin position="144"/>
        <end position="162"/>
    </location>
</feature>
<dbReference type="Gene3D" id="1.20.1250.20">
    <property type="entry name" value="MFS general substrate transporter like domains"/>
    <property type="match status" value="1"/>
</dbReference>
<keyword evidence="5 6" id="KW-0472">Membrane</keyword>
<feature type="domain" description="Major facilitator superfamily (MFS) profile" evidence="7">
    <location>
        <begin position="21"/>
        <end position="433"/>
    </location>
</feature>
<dbReference type="Pfam" id="PF07690">
    <property type="entry name" value="MFS_1"/>
    <property type="match status" value="1"/>
</dbReference>
<protein>
    <submittedName>
        <fullName evidence="8">Spinster family MFS transporter</fullName>
    </submittedName>
</protein>
<keyword evidence="4 6" id="KW-1133">Transmembrane helix</keyword>
<proteinExistence type="predicted"/>
<sequence length="433" mass="47046">MASTAATHEADMPSMGQRWYVLIVMMLVYTINIADRYVMSTVLEPIRVELKLSDGGVAFLTGVSLALFYVTMGLPLSWIADRHNRRNLLSFSIAVWSVMTTLCGLATGYWHLLLARIGVGIGEAGGTPPCNTIVADYFPPDRRAMAMTIFALGAPIGAWLGADLAGYVANAYGWRHAFFVLGIPGLLLAVLIMVTVKEPPRGRYDAPMEGNAPDFAATMRFMLSQKAAIHTMMGSGVSALWGWGLMWFTPAYIERTYGLPVGGGGGVLAPIHLIGGIGASLLTAWLFARPSYTDPRKILRVLAVVTGLATVPSFLAYYTHSLDTARVMWWIFIPAIYFYIGPAFALGQNFAPPKMRAMFIAISLLVANVFNLIVAPQAVGWMSDYFAGGGEPSAASLRMALLVLAPTGFWAAWHYWRAEALAVEDQKRAVGYV</sequence>
<dbReference type="SUPFAM" id="SSF103473">
    <property type="entry name" value="MFS general substrate transporter"/>
    <property type="match status" value="1"/>
</dbReference>
<feature type="transmembrane region" description="Helical" evidence="6">
    <location>
        <begin position="299"/>
        <end position="321"/>
    </location>
</feature>